<feature type="signal peptide" evidence="1">
    <location>
        <begin position="1"/>
        <end position="20"/>
    </location>
</feature>
<name>A0A4Z0DA77_9FIRM</name>
<dbReference type="AlphaFoldDB" id="A0A4Z0DA77"/>
<organism evidence="2 3">
    <name type="scientific">Soehngenia longivitae</name>
    <dbReference type="NCBI Taxonomy" id="2562294"/>
    <lineage>
        <taxon>Bacteria</taxon>
        <taxon>Bacillati</taxon>
        <taxon>Bacillota</taxon>
        <taxon>Tissierellia</taxon>
        <taxon>Tissierellales</taxon>
        <taxon>Tissierellaceae</taxon>
        <taxon>Soehngenia</taxon>
    </lineage>
</organism>
<proteinExistence type="predicted"/>
<evidence type="ECO:0000256" key="1">
    <source>
        <dbReference type="SAM" id="SignalP"/>
    </source>
</evidence>
<comment type="caution">
    <text evidence="2">The sequence shown here is derived from an EMBL/GenBank/DDBJ whole genome shotgun (WGS) entry which is preliminary data.</text>
</comment>
<keyword evidence="3" id="KW-1185">Reference proteome</keyword>
<feature type="chain" id="PRO_5039398780" description="VCBS repeat-containing protein" evidence="1">
    <location>
        <begin position="21"/>
        <end position="506"/>
    </location>
</feature>
<dbReference type="RefSeq" id="WP_135269975.1">
    <property type="nucleotide sequence ID" value="NZ_SRIB01000001.1"/>
</dbReference>
<accession>A0A4Z0DA77</accession>
<reference evidence="2 3" key="1">
    <citation type="submission" date="2019-03" db="EMBL/GenBank/DDBJ databases">
        <title>Draft genome sequence data and analysis of a Fermenting Bacterium, Soehngenia longevitae strain 1933PT, isolated from petroleum reservoir in Azerbaijan.</title>
        <authorList>
            <person name="Grouzdev D.S."/>
            <person name="Bidzhieva S.K."/>
            <person name="Sokolova D.S."/>
            <person name="Tourova T.P."/>
            <person name="Poltaraus A.B."/>
            <person name="Nazina T.N."/>
        </authorList>
    </citation>
    <scope>NUCLEOTIDE SEQUENCE [LARGE SCALE GENOMIC DNA]</scope>
    <source>
        <strain evidence="2 3">1933P</strain>
    </source>
</reference>
<dbReference type="SUPFAM" id="SSF69318">
    <property type="entry name" value="Integrin alpha N-terminal domain"/>
    <property type="match status" value="1"/>
</dbReference>
<dbReference type="EMBL" id="SRIB01000001">
    <property type="protein sequence ID" value="TFZ41752.1"/>
    <property type="molecule type" value="Genomic_DNA"/>
</dbReference>
<evidence type="ECO:0008006" key="4">
    <source>
        <dbReference type="Google" id="ProtNLM"/>
    </source>
</evidence>
<protein>
    <recommendedName>
        <fullName evidence="4">VCBS repeat-containing protein</fullName>
    </recommendedName>
</protein>
<dbReference type="InterPro" id="IPR028994">
    <property type="entry name" value="Integrin_alpha_N"/>
</dbReference>
<keyword evidence="1" id="KW-0732">Signal</keyword>
<dbReference type="PROSITE" id="PS51257">
    <property type="entry name" value="PROKAR_LIPOPROTEIN"/>
    <property type="match status" value="1"/>
</dbReference>
<evidence type="ECO:0000313" key="2">
    <source>
        <dbReference type="EMBL" id="TFZ41752.1"/>
    </source>
</evidence>
<dbReference type="Proteomes" id="UP000298381">
    <property type="component" value="Unassembled WGS sequence"/>
</dbReference>
<evidence type="ECO:0000313" key="3">
    <source>
        <dbReference type="Proteomes" id="UP000298381"/>
    </source>
</evidence>
<gene>
    <name evidence="2" type="ORF">E4100_01040</name>
</gene>
<dbReference type="OrthoDB" id="1705264at2"/>
<sequence>MKKIILLTCLIVFASTILTGCQTLNSENSDKYILNSILPKELDMPLTKESLSKDETREIIEKYLNLLNQNLDVNLENYDIGDLNGDGIDEIIMYVHEENSKENVGKLLVYSYDGEGYYLLDEEEIKYDKENIKLQIGKISEDKEGIIFCNLANEETTAVYVYLIEDGKLVSAINPRKVNLFSVNNSVEIDDIDGDGVLNFNIYTIDPEGNKDENSKIVLWYKWDGKDSAEVVKKENLNNEINADNQQYTTLDNSVLTVDDLKIKAKELTKNEFSNMLYEYISMLSSSLNDGNKILSSYIYIDGVNKLNDFLKEDTFKNLDSLENASNLTSNEKFNQFIVEEIKKGYMISSVDNKIVLKINYDYFLNSFNDMLTNEMLSYIRIKNQFDNKPISDSKILIVDKGEIAVRLNEIENFRLVFPYSKALNEVLDIYNVYVDALLFLDDDEESVEKSEYKIDTNYKDELIEIKQKYPQTYFSELIDRMLTLVEGIGGGAITPTIKDYIREVY</sequence>